<dbReference type="AlphaFoldDB" id="A0A150HXT1"/>
<dbReference type="PROSITE" id="PS50404">
    <property type="entry name" value="GST_NTER"/>
    <property type="match status" value="1"/>
</dbReference>
<dbReference type="SFLD" id="SFLDS00019">
    <property type="entry name" value="Glutathione_Transferase_(cytos"/>
    <property type="match status" value="1"/>
</dbReference>
<evidence type="ECO:0000313" key="3">
    <source>
        <dbReference type="Proteomes" id="UP000075544"/>
    </source>
</evidence>
<dbReference type="RefSeq" id="WP_061524330.1">
    <property type="nucleotide sequence ID" value="NZ_JRHX01000034.1"/>
</dbReference>
<dbReference type="GO" id="GO:0006749">
    <property type="term" value="P:glutathione metabolic process"/>
    <property type="evidence" value="ECO:0007669"/>
    <property type="project" value="TreeGrafter"/>
</dbReference>
<name>A0A150HXT1_9GAMM</name>
<accession>A0A150HXT1</accession>
<dbReference type="InterPro" id="IPR036249">
    <property type="entry name" value="Thioredoxin-like_sf"/>
</dbReference>
<dbReference type="SFLD" id="SFLDG00358">
    <property type="entry name" value="Main_(cytGST)"/>
    <property type="match status" value="1"/>
</dbReference>
<gene>
    <name evidence="2" type="primary">sspA_2</name>
    <name evidence="2" type="ORF">AVENLUH13518_01145</name>
</gene>
<dbReference type="PANTHER" id="PTHR42673:SF4">
    <property type="entry name" value="MALEYLACETOACETATE ISOMERASE"/>
    <property type="match status" value="1"/>
</dbReference>
<dbReference type="EMBL" id="JRHX01000034">
    <property type="protein sequence ID" value="KXZ71569.1"/>
    <property type="molecule type" value="Genomic_DNA"/>
</dbReference>
<dbReference type="GO" id="GO:0016034">
    <property type="term" value="F:maleylacetoacetate isomerase activity"/>
    <property type="evidence" value="ECO:0007669"/>
    <property type="project" value="TreeGrafter"/>
</dbReference>
<protein>
    <submittedName>
        <fullName evidence="2">Stringent starvation protein A</fullName>
    </submittedName>
</protein>
<dbReference type="Proteomes" id="UP000075544">
    <property type="component" value="Unassembled WGS sequence"/>
</dbReference>
<dbReference type="InterPro" id="IPR036282">
    <property type="entry name" value="Glutathione-S-Trfase_C_sf"/>
</dbReference>
<dbReference type="Gene3D" id="3.40.30.10">
    <property type="entry name" value="Glutaredoxin"/>
    <property type="match status" value="1"/>
</dbReference>
<dbReference type="CDD" id="cd03043">
    <property type="entry name" value="GST_N_1"/>
    <property type="match status" value="1"/>
</dbReference>
<reference evidence="2 3" key="1">
    <citation type="journal article" date="2016" name="Sci. Rep.">
        <title>Genomic and phenotypic characterization of the species Acinetobacter venetianus.</title>
        <authorList>
            <person name="Fondi M."/>
            <person name="Maida I."/>
            <person name="Perrin E."/>
            <person name="Orlandini V."/>
            <person name="La Torre L."/>
            <person name="Bosi E."/>
            <person name="Negroni A."/>
            <person name="Zanaroli G."/>
            <person name="Fava F."/>
            <person name="Decorosi F."/>
            <person name="Giovannetti L."/>
            <person name="Viti C."/>
            <person name="Vaneechoutte M."/>
            <person name="Dijkshoorn L."/>
            <person name="Fani R."/>
        </authorList>
    </citation>
    <scope>NUCLEOTIDE SEQUENCE [LARGE SCALE GENOMIC DNA]</scope>
    <source>
        <strain evidence="2 3">LUH13518</strain>
    </source>
</reference>
<dbReference type="InterPro" id="IPR040079">
    <property type="entry name" value="Glutathione_S-Trfase"/>
</dbReference>
<organism evidence="2 3">
    <name type="scientific">Acinetobacter venetianus</name>
    <dbReference type="NCBI Taxonomy" id="52133"/>
    <lineage>
        <taxon>Bacteria</taxon>
        <taxon>Pseudomonadati</taxon>
        <taxon>Pseudomonadota</taxon>
        <taxon>Gammaproteobacteria</taxon>
        <taxon>Moraxellales</taxon>
        <taxon>Moraxellaceae</taxon>
        <taxon>Acinetobacter</taxon>
    </lineage>
</organism>
<sequence length="232" mass="26931">MSYQLFIGNKNYSTWSMRPWILLTQANIAFEEHLIHFDSFEPESEFKTEILKLNPTGKVPALVDGDIVVWDSLSICEYVAEQNPEKALLPTDQKLRARARTISAEMHSSFQNLRNFCPMNVEANLAHIGQQLWNENAELRAEVARIDQIWSERPSGDSFLCGDFSIADAFYAPVVMRFVCYQLPISQSSQMYMQKILALASVQQWIDEAKQEQMYVPFDEPYRQNREEYLID</sequence>
<dbReference type="SUPFAM" id="SSF52833">
    <property type="entry name" value="Thioredoxin-like"/>
    <property type="match status" value="1"/>
</dbReference>
<dbReference type="Gene3D" id="1.20.1050.10">
    <property type="match status" value="1"/>
</dbReference>
<dbReference type="PATRIC" id="fig|52133.19.peg.1169"/>
<dbReference type="GO" id="GO:0004364">
    <property type="term" value="F:glutathione transferase activity"/>
    <property type="evidence" value="ECO:0007669"/>
    <property type="project" value="TreeGrafter"/>
</dbReference>
<dbReference type="InterPro" id="IPR004045">
    <property type="entry name" value="Glutathione_S-Trfase_N"/>
</dbReference>
<evidence type="ECO:0000313" key="2">
    <source>
        <dbReference type="EMBL" id="KXZ71569.1"/>
    </source>
</evidence>
<dbReference type="SUPFAM" id="SSF47616">
    <property type="entry name" value="GST C-terminal domain-like"/>
    <property type="match status" value="1"/>
</dbReference>
<dbReference type="Pfam" id="PF13409">
    <property type="entry name" value="GST_N_2"/>
    <property type="match status" value="1"/>
</dbReference>
<feature type="domain" description="GST N-terminal" evidence="1">
    <location>
        <begin position="3"/>
        <end position="87"/>
    </location>
</feature>
<dbReference type="CDD" id="cd03194">
    <property type="entry name" value="GST_C_3"/>
    <property type="match status" value="1"/>
</dbReference>
<comment type="caution">
    <text evidence="2">The sequence shown here is derived from an EMBL/GenBank/DDBJ whole genome shotgun (WGS) entry which is preliminary data.</text>
</comment>
<evidence type="ECO:0000259" key="1">
    <source>
        <dbReference type="PROSITE" id="PS50404"/>
    </source>
</evidence>
<proteinExistence type="predicted"/>
<dbReference type="GO" id="GO:0006559">
    <property type="term" value="P:L-phenylalanine catabolic process"/>
    <property type="evidence" value="ECO:0007669"/>
    <property type="project" value="TreeGrafter"/>
</dbReference>
<dbReference type="PANTHER" id="PTHR42673">
    <property type="entry name" value="MALEYLACETOACETATE ISOMERASE"/>
    <property type="match status" value="1"/>
</dbReference>